<proteinExistence type="inferred from homology"/>
<feature type="domain" description="Pyruvate phosphate dikinase AMP/ATP-binding" evidence="15">
    <location>
        <begin position="20"/>
        <end position="344"/>
    </location>
</feature>
<dbReference type="PANTHER" id="PTHR43030:SF1">
    <property type="entry name" value="PHOSPHOENOLPYRUVATE SYNTHASE"/>
    <property type="match status" value="1"/>
</dbReference>
<reference evidence="16 17" key="1">
    <citation type="submission" date="2023-07" db="EMBL/GenBank/DDBJ databases">
        <title>Sequencing the genomes of 1000 actinobacteria strains.</title>
        <authorList>
            <person name="Klenk H.-P."/>
        </authorList>
    </citation>
    <scope>NUCLEOTIDE SEQUENCE [LARGE SCALE GENOMIC DNA]</scope>
    <source>
        <strain evidence="16 17">DSM 19426</strain>
    </source>
</reference>
<comment type="catalytic activity">
    <reaction evidence="14">
        <text>pyruvate + ATP + H2O = phosphoenolpyruvate + AMP + phosphate + 2 H(+)</text>
        <dbReference type="Rhea" id="RHEA:11364"/>
        <dbReference type="ChEBI" id="CHEBI:15361"/>
        <dbReference type="ChEBI" id="CHEBI:15377"/>
        <dbReference type="ChEBI" id="CHEBI:15378"/>
        <dbReference type="ChEBI" id="CHEBI:30616"/>
        <dbReference type="ChEBI" id="CHEBI:43474"/>
        <dbReference type="ChEBI" id="CHEBI:58702"/>
        <dbReference type="ChEBI" id="CHEBI:456215"/>
        <dbReference type="EC" id="2.7.9.2"/>
    </reaction>
</comment>
<protein>
    <recommendedName>
        <fullName evidence="6">Phosphoenolpyruvate synthase</fullName>
        <ecNumber evidence="5">2.7.9.2</ecNumber>
    </recommendedName>
    <alternativeName>
        <fullName evidence="13">Pyruvate, water dikinase</fullName>
    </alternativeName>
</protein>
<evidence type="ECO:0000256" key="8">
    <source>
        <dbReference type="ARBA" id="ARBA00022723"/>
    </source>
</evidence>
<dbReference type="RefSeq" id="WP_310297539.1">
    <property type="nucleotide sequence ID" value="NZ_BAAAPS010000011.1"/>
</dbReference>
<dbReference type="EC" id="2.7.9.2" evidence="5"/>
<name>A0ABU2BR03_9ACTN</name>
<keyword evidence="17" id="KW-1185">Reference proteome</keyword>
<dbReference type="PANTHER" id="PTHR43030">
    <property type="entry name" value="PHOSPHOENOLPYRUVATE SYNTHASE"/>
    <property type="match status" value="1"/>
</dbReference>
<organism evidence="16 17">
    <name type="scientific">Nocardioides marmoribigeumensis</name>
    <dbReference type="NCBI Taxonomy" id="433649"/>
    <lineage>
        <taxon>Bacteria</taxon>
        <taxon>Bacillati</taxon>
        <taxon>Actinomycetota</taxon>
        <taxon>Actinomycetes</taxon>
        <taxon>Propionibacteriales</taxon>
        <taxon>Nocardioidaceae</taxon>
        <taxon>Nocardioides</taxon>
    </lineage>
</organism>
<keyword evidence="16" id="KW-0670">Pyruvate</keyword>
<comment type="cofactor">
    <cofactor evidence="1">
        <name>Mg(2+)</name>
        <dbReference type="ChEBI" id="CHEBI:18420"/>
    </cofactor>
</comment>
<dbReference type="Proteomes" id="UP001183648">
    <property type="component" value="Unassembled WGS sequence"/>
</dbReference>
<gene>
    <name evidence="16" type="ORF">J2S63_000249</name>
</gene>
<dbReference type="InterPro" id="IPR006319">
    <property type="entry name" value="PEP_synth"/>
</dbReference>
<evidence type="ECO:0000256" key="7">
    <source>
        <dbReference type="ARBA" id="ARBA00022679"/>
    </source>
</evidence>
<dbReference type="InterPro" id="IPR013815">
    <property type="entry name" value="ATP_grasp_subdomain_1"/>
</dbReference>
<evidence type="ECO:0000259" key="15">
    <source>
        <dbReference type="Pfam" id="PF01326"/>
    </source>
</evidence>
<evidence type="ECO:0000256" key="6">
    <source>
        <dbReference type="ARBA" id="ARBA00021623"/>
    </source>
</evidence>
<dbReference type="Gene3D" id="3.30.470.20">
    <property type="entry name" value="ATP-grasp fold, B domain"/>
    <property type="match status" value="1"/>
</dbReference>
<dbReference type="EMBL" id="JAVDYG010000001">
    <property type="protein sequence ID" value="MDR7360696.1"/>
    <property type="molecule type" value="Genomic_DNA"/>
</dbReference>
<evidence type="ECO:0000256" key="2">
    <source>
        <dbReference type="ARBA" id="ARBA00002988"/>
    </source>
</evidence>
<comment type="similarity">
    <text evidence="4">Belongs to the PEP-utilizing enzyme family.</text>
</comment>
<evidence type="ECO:0000256" key="9">
    <source>
        <dbReference type="ARBA" id="ARBA00022741"/>
    </source>
</evidence>
<accession>A0ABU2BR03</accession>
<comment type="function">
    <text evidence="2">Catalyzes the phosphorylation of pyruvate to phosphoenolpyruvate.</text>
</comment>
<evidence type="ECO:0000256" key="14">
    <source>
        <dbReference type="ARBA" id="ARBA00047700"/>
    </source>
</evidence>
<evidence type="ECO:0000256" key="10">
    <source>
        <dbReference type="ARBA" id="ARBA00022777"/>
    </source>
</evidence>
<evidence type="ECO:0000256" key="11">
    <source>
        <dbReference type="ARBA" id="ARBA00022840"/>
    </source>
</evidence>
<dbReference type="Gene3D" id="3.30.1490.20">
    <property type="entry name" value="ATP-grasp fold, A domain"/>
    <property type="match status" value="1"/>
</dbReference>
<keyword evidence="12" id="KW-0460">Magnesium</keyword>
<dbReference type="SUPFAM" id="SSF56059">
    <property type="entry name" value="Glutathione synthetase ATP-binding domain-like"/>
    <property type="match status" value="1"/>
</dbReference>
<dbReference type="Pfam" id="PF01326">
    <property type="entry name" value="PPDK_N"/>
    <property type="match status" value="1"/>
</dbReference>
<evidence type="ECO:0000256" key="12">
    <source>
        <dbReference type="ARBA" id="ARBA00022842"/>
    </source>
</evidence>
<dbReference type="GO" id="GO:0008986">
    <property type="term" value="F:pyruvate, water dikinase activity"/>
    <property type="evidence" value="ECO:0007669"/>
    <property type="project" value="UniProtKB-EC"/>
</dbReference>
<keyword evidence="10" id="KW-0418">Kinase</keyword>
<evidence type="ECO:0000256" key="1">
    <source>
        <dbReference type="ARBA" id="ARBA00001946"/>
    </source>
</evidence>
<evidence type="ECO:0000256" key="5">
    <source>
        <dbReference type="ARBA" id="ARBA00011996"/>
    </source>
</evidence>
<evidence type="ECO:0000256" key="4">
    <source>
        <dbReference type="ARBA" id="ARBA00007837"/>
    </source>
</evidence>
<keyword evidence="7 16" id="KW-0808">Transferase</keyword>
<evidence type="ECO:0000256" key="13">
    <source>
        <dbReference type="ARBA" id="ARBA00033470"/>
    </source>
</evidence>
<dbReference type="InterPro" id="IPR002192">
    <property type="entry name" value="PPDK_AMP/ATP-bd"/>
</dbReference>
<evidence type="ECO:0000313" key="17">
    <source>
        <dbReference type="Proteomes" id="UP001183648"/>
    </source>
</evidence>
<keyword evidence="11" id="KW-0067">ATP-binding</keyword>
<keyword evidence="9" id="KW-0547">Nucleotide-binding</keyword>
<sequence length="367" mass="39756">MTDSVTAVVFGSLASEQHTKVGGKCASLATMSQAGMPVPPGFAVLTEVFADAKEASGLMPRLNELVAHIHPEDQAALKVGAEAAREIVLSWEIPERHENCIRRMYDDLCTLSGLDQVPVAVRSSATAEDSPDASFAGEHDTYLWVVGIDDVLDRIKACWASLYTERAIAYRNQMGYDHAQVDMAVAVQKMVRPRSAGVAFTLDPTNGDRSGICIDSAWGFGEGVVSGDVTPDNFLVDKVMWTINRRTLSPKTHAHLLVDGVDGGLPKVDLVELPEDQVHAPSLTDEEIVAIARMARQAEKHYCCPQDIEWAVDADLPDGENVVLLQARPETVWSKKSRGVHAKADSMASIVDTLVNPLYARKGSQPA</sequence>
<comment type="pathway">
    <text evidence="3">Carbohydrate biosynthesis; gluconeogenesis.</text>
</comment>
<evidence type="ECO:0000313" key="16">
    <source>
        <dbReference type="EMBL" id="MDR7360696.1"/>
    </source>
</evidence>
<evidence type="ECO:0000256" key="3">
    <source>
        <dbReference type="ARBA" id="ARBA00004742"/>
    </source>
</evidence>
<comment type="caution">
    <text evidence="16">The sequence shown here is derived from an EMBL/GenBank/DDBJ whole genome shotgun (WGS) entry which is preliminary data.</text>
</comment>
<keyword evidence="8" id="KW-0479">Metal-binding</keyword>